<sequence>MVPLGRRRFLKHAGVGAAGVFGLTRTVRGAVDDTAFDPERHAFGFKNWSSSDVAYPEHQHASVDPKAVEKRIRREWSGVFSDLFGLALSNTPGSLVSLLASQLSVDVNQLAASNGHCYGMTFAAQRYFEVPGDLPDGVETASDVSDPEIPLGSDEGPIGDLIDHYQVTQLLDVHAWLGRRRMLRPRHIDYEAELAALVAVIDEFGTAGITLVDSETRASHQVLVYGYDETPTGVELTLYDPNYPAQKYLNQTRRLTIDVGKTTPVSGSSEYDAFVFNRWDRAIRSDADTTKPTQNGVRETFDHLLSRVFRVAVDSDAVSLAVVDPGGNPVGRNNAAFMDREQSDVWATRYCYDAPAGTYRLALVGATETAYDLRVQVAGLGTESLDTVVWKALSSGEVHEYEITVPESDTPSVARVGETPTAFSRLDPTSVAIGLAGGAALTYLARSR</sequence>
<proteinExistence type="predicted"/>
<name>A0A6A8GFZ0_9EURY</name>
<comment type="caution">
    <text evidence="1">The sequence shown here is derived from an EMBL/GenBank/DDBJ whole genome shotgun (WGS) entry which is preliminary data.</text>
</comment>
<protein>
    <submittedName>
        <fullName evidence="1">Uncharacterized protein</fullName>
    </submittedName>
</protein>
<gene>
    <name evidence="1" type="ORF">GJR96_07040</name>
</gene>
<accession>A0A6A8GFZ0</accession>
<dbReference type="Proteomes" id="UP000439022">
    <property type="component" value="Unassembled WGS sequence"/>
</dbReference>
<evidence type="ECO:0000313" key="2">
    <source>
        <dbReference type="Proteomes" id="UP000439022"/>
    </source>
</evidence>
<evidence type="ECO:0000313" key="1">
    <source>
        <dbReference type="EMBL" id="MRX21711.1"/>
    </source>
</evidence>
<dbReference type="RefSeq" id="WP_151162290.1">
    <property type="nucleotide sequence ID" value="NZ_WKJO01000001.1"/>
</dbReference>
<keyword evidence="2" id="KW-1185">Reference proteome</keyword>
<dbReference type="EMBL" id="WKJO01000001">
    <property type="protein sequence ID" value="MRX21711.1"/>
    <property type="molecule type" value="Genomic_DNA"/>
</dbReference>
<dbReference type="AlphaFoldDB" id="A0A6A8GFZ0"/>
<organism evidence="1 2">
    <name type="scientific">Haloferax litoreum</name>
    <dbReference type="NCBI Taxonomy" id="2666140"/>
    <lineage>
        <taxon>Archaea</taxon>
        <taxon>Methanobacteriati</taxon>
        <taxon>Methanobacteriota</taxon>
        <taxon>Stenosarchaea group</taxon>
        <taxon>Halobacteria</taxon>
        <taxon>Halobacteriales</taxon>
        <taxon>Haloferacaceae</taxon>
        <taxon>Haloferax</taxon>
    </lineage>
</organism>
<reference evidence="1 2" key="1">
    <citation type="submission" date="2019-11" db="EMBL/GenBank/DDBJ databases">
        <title>Whole genome sequence of Haloferax sp. MBLA0076.</title>
        <authorList>
            <person name="Seo M.-J."/>
            <person name="Cho E.-S."/>
        </authorList>
    </citation>
    <scope>NUCLEOTIDE SEQUENCE [LARGE SCALE GENOMIC DNA]</scope>
    <source>
        <strain evidence="1 2">MBLA0076</strain>
    </source>
</reference>